<proteinExistence type="predicted"/>
<name>A0A8J6QGZ2_9FLAO</name>
<evidence type="ECO:0008006" key="3">
    <source>
        <dbReference type="Google" id="ProtNLM"/>
    </source>
</evidence>
<dbReference type="AlphaFoldDB" id="A0A8J6QGZ2"/>
<reference evidence="1" key="1">
    <citation type="journal article" date="2013" name="Int. J. Syst. Evol. Microbiol.">
        <title>Aestuariibaculum suncheonense gen. nov., sp. nov., a marine bacterium of the family Flavobacteriaceae isolated from a tidal flat and emended descriptions of the genera Gaetbulibacter and Tamlana.</title>
        <authorList>
            <person name="Jeong S.H."/>
            <person name="Park M.S."/>
            <person name="Jin H.M."/>
            <person name="Lee K."/>
            <person name="Park W."/>
            <person name="Jeon C.O."/>
        </authorList>
    </citation>
    <scope>NUCLEOTIDE SEQUENCE</scope>
    <source>
        <strain evidence="1">SC17</strain>
    </source>
</reference>
<accession>A0A8J6QGZ2</accession>
<dbReference type="EMBL" id="JACVXC010000005">
    <property type="protein sequence ID" value="MBD0836358.1"/>
    <property type="molecule type" value="Genomic_DNA"/>
</dbReference>
<comment type="caution">
    <text evidence="1">The sequence shown here is derived from an EMBL/GenBank/DDBJ whole genome shotgun (WGS) entry which is preliminary data.</text>
</comment>
<keyword evidence="2" id="KW-1185">Reference proteome</keyword>
<evidence type="ECO:0000313" key="2">
    <source>
        <dbReference type="Proteomes" id="UP000602057"/>
    </source>
</evidence>
<dbReference type="PROSITE" id="PS51257">
    <property type="entry name" value="PROKAR_LIPOPROTEIN"/>
    <property type="match status" value="1"/>
</dbReference>
<dbReference type="RefSeq" id="WP_188216852.1">
    <property type="nucleotide sequence ID" value="NZ_BAABGH010000002.1"/>
</dbReference>
<sequence>MKCFGIIHPNCMVLKLVSILLCVLFISCESIDFTDCIIKKSAELQDKQLKRGYAKQYYYDEIRASVNNDSDDDGYDYTFYVKGRLPEGIEESQDGRFLVFEGVTLETGSFILEVSVSAVAYETDDENGISLCGVKSTSKSYTLIFSD</sequence>
<reference evidence="1" key="2">
    <citation type="submission" date="2020-09" db="EMBL/GenBank/DDBJ databases">
        <authorList>
            <person name="Wu Z."/>
        </authorList>
    </citation>
    <scope>NUCLEOTIDE SEQUENCE</scope>
    <source>
        <strain evidence="1">SC17</strain>
    </source>
</reference>
<evidence type="ECO:0000313" key="1">
    <source>
        <dbReference type="EMBL" id="MBD0836358.1"/>
    </source>
</evidence>
<dbReference type="Proteomes" id="UP000602057">
    <property type="component" value="Unassembled WGS sequence"/>
</dbReference>
<organism evidence="1 2">
    <name type="scientific">Aestuariibaculum suncheonense</name>
    <dbReference type="NCBI Taxonomy" id="1028745"/>
    <lineage>
        <taxon>Bacteria</taxon>
        <taxon>Pseudomonadati</taxon>
        <taxon>Bacteroidota</taxon>
        <taxon>Flavobacteriia</taxon>
        <taxon>Flavobacteriales</taxon>
        <taxon>Flavobacteriaceae</taxon>
    </lineage>
</organism>
<gene>
    <name evidence="1" type="ORF">ICJ84_13025</name>
</gene>
<protein>
    <recommendedName>
        <fullName evidence="3">Lipoprotein</fullName>
    </recommendedName>
</protein>